<dbReference type="InterPro" id="IPR050570">
    <property type="entry name" value="Cell_wall_metabolism_enzyme"/>
</dbReference>
<dbReference type="InterPro" id="IPR016047">
    <property type="entry name" value="M23ase_b-sheet_dom"/>
</dbReference>
<reference evidence="3" key="2">
    <citation type="submission" date="2020-09" db="EMBL/GenBank/DDBJ databases">
        <authorList>
            <person name="Sun Q."/>
            <person name="Zhou Y."/>
        </authorList>
    </citation>
    <scope>NUCLEOTIDE SEQUENCE</scope>
    <source>
        <strain evidence="3">CGMCC 1.15330</strain>
    </source>
</reference>
<keyword evidence="4" id="KW-1185">Reference proteome</keyword>
<dbReference type="RefSeq" id="WP_188658392.1">
    <property type="nucleotide sequence ID" value="NZ_BMIH01000002.1"/>
</dbReference>
<dbReference type="Gene3D" id="2.70.70.10">
    <property type="entry name" value="Glucose Permease (Domain IIA)"/>
    <property type="match status" value="1"/>
</dbReference>
<reference evidence="3" key="1">
    <citation type="journal article" date="2014" name="Int. J. Syst. Evol. Microbiol.">
        <title>Complete genome sequence of Corynebacterium casei LMG S-19264T (=DSM 44701T), isolated from a smear-ripened cheese.</title>
        <authorList>
            <consortium name="US DOE Joint Genome Institute (JGI-PGF)"/>
            <person name="Walter F."/>
            <person name="Albersmeier A."/>
            <person name="Kalinowski J."/>
            <person name="Ruckert C."/>
        </authorList>
    </citation>
    <scope>NUCLEOTIDE SEQUENCE</scope>
    <source>
        <strain evidence="3">CGMCC 1.15330</strain>
    </source>
</reference>
<gene>
    <name evidence="3" type="ORF">GCM10011380_17920</name>
</gene>
<sequence length="491" mass="51925">MFLKNDQGLELAGGTSMRGFGRLATPPAPTDWRARAATIDWVPDLGTQIGTRHWWRGVATCSALCAATWMLSPGLDRSLVGAVPAPLAGSDWDEARTLGVAPLGLGAGTGRRMAAATDFVRPLAEAPERPLIELTATLGDGDSFSRALERAGVGRTDAGAAARLVGDAASLSDIPSGTRIALTLGRRPSRTMPRPLEQLSLRARFDLAVTVARAADGSLSLERKPIAIDHTPLRLQGLVGSSLYRSARAAGAPAHAVEAYIKAIATRLSIGRDVASADTFDLVIEQDRAATGEVRLGELLYAGLDQGRRKLRLVHWTAAGERQPDWFDAAGQVERRGNMGMPVAGRVTSNFGMRMHPLLGFLRMHKGMDIAAPYGTPILAARDGTVASAGRNAGYGNFVKLNHPGGLASGYGHMSRIAVRGGQQVRQGQVIGYVGSTGLSTGPHLHWEVWKNGQSVNPRSISFASVARLSGGNLAAFKRRVAELAGLHVGR</sequence>
<dbReference type="InterPro" id="IPR011055">
    <property type="entry name" value="Dup_hybrid_motif"/>
</dbReference>
<protein>
    <submittedName>
        <fullName evidence="3">Peptidase M24</fullName>
    </submittedName>
</protein>
<dbReference type="PANTHER" id="PTHR21666">
    <property type="entry name" value="PEPTIDASE-RELATED"/>
    <property type="match status" value="1"/>
</dbReference>
<evidence type="ECO:0000256" key="1">
    <source>
        <dbReference type="ARBA" id="ARBA00022729"/>
    </source>
</evidence>
<proteinExistence type="predicted"/>
<dbReference type="FunFam" id="2.70.70.10:FF:000006">
    <property type="entry name" value="M23 family peptidase"/>
    <property type="match status" value="1"/>
</dbReference>
<evidence type="ECO:0000259" key="2">
    <source>
        <dbReference type="Pfam" id="PF01551"/>
    </source>
</evidence>
<name>A0A916T540_9SPHN</name>
<dbReference type="SUPFAM" id="SSF51261">
    <property type="entry name" value="Duplicated hybrid motif"/>
    <property type="match status" value="1"/>
</dbReference>
<evidence type="ECO:0000313" key="4">
    <source>
        <dbReference type="Proteomes" id="UP000623067"/>
    </source>
</evidence>
<feature type="domain" description="M23ase beta-sheet core" evidence="2">
    <location>
        <begin position="363"/>
        <end position="458"/>
    </location>
</feature>
<accession>A0A916T540</accession>
<organism evidence="3 4">
    <name type="scientific">Sphingomonas metalli</name>
    <dbReference type="NCBI Taxonomy" id="1779358"/>
    <lineage>
        <taxon>Bacteria</taxon>
        <taxon>Pseudomonadati</taxon>
        <taxon>Pseudomonadota</taxon>
        <taxon>Alphaproteobacteria</taxon>
        <taxon>Sphingomonadales</taxon>
        <taxon>Sphingomonadaceae</taxon>
        <taxon>Sphingomonas</taxon>
    </lineage>
</organism>
<dbReference type="GO" id="GO:0004222">
    <property type="term" value="F:metalloendopeptidase activity"/>
    <property type="evidence" value="ECO:0007669"/>
    <property type="project" value="TreeGrafter"/>
</dbReference>
<dbReference type="Pfam" id="PF01551">
    <property type="entry name" value="Peptidase_M23"/>
    <property type="match status" value="1"/>
</dbReference>
<dbReference type="Gene3D" id="3.10.450.350">
    <property type="match status" value="1"/>
</dbReference>
<dbReference type="CDD" id="cd12797">
    <property type="entry name" value="M23_peptidase"/>
    <property type="match status" value="1"/>
</dbReference>
<dbReference type="PANTHER" id="PTHR21666:SF289">
    <property type="entry name" value="L-ALA--D-GLU ENDOPEPTIDASE"/>
    <property type="match status" value="1"/>
</dbReference>
<dbReference type="AlphaFoldDB" id="A0A916T540"/>
<comment type="caution">
    <text evidence="3">The sequence shown here is derived from an EMBL/GenBank/DDBJ whole genome shotgun (WGS) entry which is preliminary data.</text>
</comment>
<evidence type="ECO:0000313" key="3">
    <source>
        <dbReference type="EMBL" id="GGB28696.1"/>
    </source>
</evidence>
<dbReference type="EMBL" id="BMIH01000002">
    <property type="protein sequence ID" value="GGB28696.1"/>
    <property type="molecule type" value="Genomic_DNA"/>
</dbReference>
<dbReference type="Proteomes" id="UP000623067">
    <property type="component" value="Unassembled WGS sequence"/>
</dbReference>
<keyword evidence="1" id="KW-0732">Signal</keyword>